<reference evidence="2" key="1">
    <citation type="journal article" date="2019" name="bioRxiv">
        <title>The Genome of the Zebra Mussel, Dreissena polymorpha: A Resource for Invasive Species Research.</title>
        <authorList>
            <person name="McCartney M.A."/>
            <person name="Auch B."/>
            <person name="Kono T."/>
            <person name="Mallez S."/>
            <person name="Zhang Y."/>
            <person name="Obille A."/>
            <person name="Becker A."/>
            <person name="Abrahante J.E."/>
            <person name="Garbe J."/>
            <person name="Badalamenti J.P."/>
            <person name="Herman A."/>
            <person name="Mangelson H."/>
            <person name="Liachko I."/>
            <person name="Sullivan S."/>
            <person name="Sone E.D."/>
            <person name="Koren S."/>
            <person name="Silverstein K.A.T."/>
            <person name="Beckman K.B."/>
            <person name="Gohl D.M."/>
        </authorList>
    </citation>
    <scope>NUCLEOTIDE SEQUENCE</scope>
    <source>
        <strain evidence="2">Duluth1</strain>
        <tissue evidence="2">Whole animal</tissue>
    </source>
</reference>
<dbReference type="PANTHER" id="PTHR10153">
    <property type="entry name" value="SMALL CONDUCTANCE CALCIUM-ACTIVATED POTASSIUM CHANNEL"/>
    <property type="match status" value="1"/>
</dbReference>
<feature type="transmembrane region" description="Helical" evidence="1">
    <location>
        <begin position="77"/>
        <end position="94"/>
    </location>
</feature>
<evidence type="ECO:0000256" key="1">
    <source>
        <dbReference type="SAM" id="Phobius"/>
    </source>
</evidence>
<dbReference type="Proteomes" id="UP000828390">
    <property type="component" value="Unassembled WGS sequence"/>
</dbReference>
<accession>A0A9D4CHZ2</accession>
<gene>
    <name evidence="2" type="ORF">DPMN_050665</name>
</gene>
<comment type="caution">
    <text evidence="2">The sequence shown here is derived from an EMBL/GenBank/DDBJ whole genome shotgun (WGS) entry which is preliminary data.</text>
</comment>
<dbReference type="InterPro" id="IPR015449">
    <property type="entry name" value="K_chnl_Ca-activ_SK"/>
</dbReference>
<protein>
    <submittedName>
        <fullName evidence="2">Uncharacterized protein</fullName>
    </submittedName>
</protein>
<dbReference type="AlphaFoldDB" id="A0A9D4CHZ2"/>
<evidence type="ECO:0000313" key="3">
    <source>
        <dbReference type="Proteomes" id="UP000828390"/>
    </source>
</evidence>
<sequence length="162" mass="17892">MSTLIEDPHIPLVGMNGRKRVYSVCGGSMSSMSTAGNGSDAGGCIKQFKNGKPHPYHFETVGNMLAMRKELFQRRKRYCDVSLCLALAGVGILILENRAFYGILIDRSSLLSFLMKNCITAFTVACSFSGHLPLPRSQLFAVDKRCEDLRLAMSARRVARLL</sequence>
<keyword evidence="3" id="KW-1185">Reference proteome</keyword>
<dbReference type="EMBL" id="JAIWYP010000012">
    <property type="protein sequence ID" value="KAH3724838.1"/>
    <property type="molecule type" value="Genomic_DNA"/>
</dbReference>
<reference evidence="2" key="2">
    <citation type="submission" date="2020-11" db="EMBL/GenBank/DDBJ databases">
        <authorList>
            <person name="McCartney M.A."/>
            <person name="Auch B."/>
            <person name="Kono T."/>
            <person name="Mallez S."/>
            <person name="Becker A."/>
            <person name="Gohl D.M."/>
            <person name="Silverstein K.A.T."/>
            <person name="Koren S."/>
            <person name="Bechman K.B."/>
            <person name="Herman A."/>
            <person name="Abrahante J.E."/>
            <person name="Garbe J."/>
        </authorList>
    </citation>
    <scope>NUCLEOTIDE SEQUENCE</scope>
    <source>
        <strain evidence="2">Duluth1</strain>
        <tissue evidence="2">Whole animal</tissue>
    </source>
</reference>
<keyword evidence="1" id="KW-0472">Membrane</keyword>
<keyword evidence="1" id="KW-0812">Transmembrane</keyword>
<dbReference type="GO" id="GO:0016020">
    <property type="term" value="C:membrane"/>
    <property type="evidence" value="ECO:0007669"/>
    <property type="project" value="InterPro"/>
</dbReference>
<dbReference type="GO" id="GO:0016286">
    <property type="term" value="F:small conductance calcium-activated potassium channel activity"/>
    <property type="evidence" value="ECO:0007669"/>
    <property type="project" value="InterPro"/>
</dbReference>
<dbReference type="Pfam" id="PF03530">
    <property type="entry name" value="SK_channel"/>
    <property type="match status" value="1"/>
</dbReference>
<keyword evidence="1" id="KW-1133">Transmembrane helix</keyword>
<proteinExistence type="predicted"/>
<evidence type="ECO:0000313" key="2">
    <source>
        <dbReference type="EMBL" id="KAH3724838.1"/>
    </source>
</evidence>
<organism evidence="2 3">
    <name type="scientific">Dreissena polymorpha</name>
    <name type="common">Zebra mussel</name>
    <name type="synonym">Mytilus polymorpha</name>
    <dbReference type="NCBI Taxonomy" id="45954"/>
    <lineage>
        <taxon>Eukaryota</taxon>
        <taxon>Metazoa</taxon>
        <taxon>Spiralia</taxon>
        <taxon>Lophotrochozoa</taxon>
        <taxon>Mollusca</taxon>
        <taxon>Bivalvia</taxon>
        <taxon>Autobranchia</taxon>
        <taxon>Heteroconchia</taxon>
        <taxon>Euheterodonta</taxon>
        <taxon>Imparidentia</taxon>
        <taxon>Neoheterodontei</taxon>
        <taxon>Myida</taxon>
        <taxon>Dreissenoidea</taxon>
        <taxon>Dreissenidae</taxon>
        <taxon>Dreissena</taxon>
    </lineage>
</organism>
<name>A0A9D4CHZ2_DREPO</name>